<evidence type="ECO:0000256" key="1">
    <source>
        <dbReference type="SAM" id="Phobius"/>
    </source>
</evidence>
<gene>
    <name evidence="2" type="ORF">R38712_05243</name>
</gene>
<keyword evidence="3" id="KW-1185">Reference proteome</keyword>
<keyword evidence="1" id="KW-1133">Transmembrane helix</keyword>
<evidence type="ECO:0008006" key="4">
    <source>
        <dbReference type="Google" id="ProtNLM"/>
    </source>
</evidence>
<evidence type="ECO:0000313" key="3">
    <source>
        <dbReference type="Proteomes" id="UP001189303"/>
    </source>
</evidence>
<comment type="caution">
    <text evidence="2">The sequence shown here is derived from an EMBL/GenBank/DDBJ whole genome shotgun (WGS) entry which is preliminary data.</text>
</comment>
<dbReference type="EMBL" id="CATWFT010000036">
    <property type="protein sequence ID" value="CAJ0733402.1"/>
    <property type="molecule type" value="Genomic_DNA"/>
</dbReference>
<evidence type="ECO:0000313" key="2">
    <source>
        <dbReference type="EMBL" id="CAJ0733402.1"/>
    </source>
</evidence>
<name>A0ABM9IVV7_RALPI</name>
<dbReference type="Proteomes" id="UP001189303">
    <property type="component" value="Unassembled WGS sequence"/>
</dbReference>
<feature type="transmembrane region" description="Helical" evidence="1">
    <location>
        <begin position="158"/>
        <end position="181"/>
    </location>
</feature>
<proteinExistence type="predicted"/>
<reference evidence="2 3" key="1">
    <citation type="submission" date="2023-07" db="EMBL/GenBank/DDBJ databases">
        <authorList>
            <person name="Peeters C."/>
        </authorList>
    </citation>
    <scope>NUCLEOTIDE SEQUENCE [LARGE SCALE GENOMIC DNA]</scope>
    <source>
        <strain evidence="2 3">R-38712</strain>
    </source>
</reference>
<protein>
    <recommendedName>
        <fullName evidence="4">PH domain-containing protein</fullName>
    </recommendedName>
</protein>
<keyword evidence="1" id="KW-0472">Membrane</keyword>
<accession>A0ABM9IVV7</accession>
<feature type="transmembrane region" description="Helical" evidence="1">
    <location>
        <begin position="92"/>
        <end position="110"/>
    </location>
</feature>
<sequence>MPSESKELLPRYSRSSQEVSKSTSTVCLFLVGSSRWSMECWPSAFGQLRSFDKRDFAAEIIAPASEARTDVEAHRIKASGGARVSTHVLVSVIKWAVWVVGLALVMGWVSRSRSRAPSQAGTLVLPTSIPIIGIVSAVFWFALAVFSITVGKNSTSTLGTTLMFCAFIIASAPFILCFYLCRHRVSRSGMDYGEMFGARRTFAWSEVRTVRYSRDMGWFKLELDSGYVARISTMSRGLPEFARLVLIHVPHDKCSDDAYRLLKGAREGKLPNLTGRA</sequence>
<keyword evidence="1" id="KW-0812">Transmembrane</keyword>
<feature type="transmembrane region" description="Helical" evidence="1">
    <location>
        <begin position="122"/>
        <end position="146"/>
    </location>
</feature>
<organism evidence="2 3">
    <name type="scientific">Ralstonia pickettii</name>
    <name type="common">Burkholderia pickettii</name>
    <dbReference type="NCBI Taxonomy" id="329"/>
    <lineage>
        <taxon>Bacteria</taxon>
        <taxon>Pseudomonadati</taxon>
        <taxon>Pseudomonadota</taxon>
        <taxon>Betaproteobacteria</taxon>
        <taxon>Burkholderiales</taxon>
        <taxon>Burkholderiaceae</taxon>
        <taxon>Ralstonia</taxon>
    </lineage>
</organism>